<accession>A0A120IB07</accession>
<keyword evidence="3" id="KW-0548">Nucleotidyltransferase</keyword>
<dbReference type="AlphaFoldDB" id="A0A120IB07"/>
<dbReference type="RefSeq" id="WP_067980091.1">
    <property type="nucleotide sequence ID" value="NZ_CP014163.1"/>
</dbReference>
<evidence type="ECO:0000256" key="1">
    <source>
        <dbReference type="ARBA" id="ARBA00012524"/>
    </source>
</evidence>
<dbReference type="Pfam" id="PF03802">
    <property type="entry name" value="CitX"/>
    <property type="match status" value="1"/>
</dbReference>
<evidence type="ECO:0000313" key="5">
    <source>
        <dbReference type="EMBL" id="AMB99743.1"/>
    </source>
</evidence>
<dbReference type="EC" id="2.7.7.61" evidence="1"/>
<organism evidence="5 6">
    <name type="scientific">Aerococcus urinaehominis</name>
    <dbReference type="NCBI Taxonomy" id="128944"/>
    <lineage>
        <taxon>Bacteria</taxon>
        <taxon>Bacillati</taxon>
        <taxon>Bacillota</taxon>
        <taxon>Bacilli</taxon>
        <taxon>Lactobacillales</taxon>
        <taxon>Aerococcaceae</taxon>
        <taxon>Aerococcus</taxon>
    </lineage>
</organism>
<evidence type="ECO:0000256" key="4">
    <source>
        <dbReference type="ARBA" id="ARBA00048574"/>
    </source>
</evidence>
<dbReference type="GO" id="GO:0051191">
    <property type="term" value="P:prosthetic group biosynthetic process"/>
    <property type="evidence" value="ECO:0007669"/>
    <property type="project" value="InterPro"/>
</dbReference>
<evidence type="ECO:0000313" key="6">
    <source>
        <dbReference type="Proteomes" id="UP000062260"/>
    </source>
</evidence>
<evidence type="ECO:0000256" key="3">
    <source>
        <dbReference type="ARBA" id="ARBA00022695"/>
    </source>
</evidence>
<name>A0A120IB07_9LACT</name>
<comment type="catalytic activity">
    <reaction evidence="4">
        <text>apo-[citrate lyase ACP] + 2'-(5''-triphospho-alpha-D-ribosyl)-3'-dephospho-CoA = holo-[citrate lyase ACP] + diphosphate</text>
        <dbReference type="Rhea" id="RHEA:16333"/>
        <dbReference type="Rhea" id="RHEA-COMP:10157"/>
        <dbReference type="Rhea" id="RHEA-COMP:10158"/>
        <dbReference type="ChEBI" id="CHEBI:29999"/>
        <dbReference type="ChEBI" id="CHEBI:33019"/>
        <dbReference type="ChEBI" id="CHEBI:61378"/>
        <dbReference type="ChEBI" id="CHEBI:82683"/>
        <dbReference type="EC" id="2.7.7.61"/>
    </reaction>
</comment>
<reference evidence="5 6" key="1">
    <citation type="journal article" date="2016" name="Genome Announc.">
        <title>Complete Genome Sequences of Aerococcus christensenii CCUG 28831T, Aerococcus sanguinicola CCUG 43001T, Aerococcus urinae CCUG 36881T, Aerococcus urinaeequi CCUG 28094T, Aerococcus urinaehominis CCUG 42038 BT, and Aerococcus viridans CCUG 4311T.</title>
        <authorList>
            <person name="Carkaci D."/>
            <person name="Dargis R."/>
            <person name="Nielsen X.C."/>
            <person name="Skovgaard O."/>
            <person name="Fuursted K."/>
            <person name="Christensen J.J."/>
        </authorList>
    </citation>
    <scope>NUCLEOTIDE SEQUENCE [LARGE SCALE GENOMIC DNA]</scope>
    <source>
        <strain evidence="5 6">CCUG42038B</strain>
    </source>
</reference>
<sequence>MIDDYLKALASGPEVGLDQVLASREARASWQEKCLNQHPKGSLIALKLNIVGPVKNNDLIAKIFALAQADLEASLQAAGLTYQSTAMADLETGPEAFYLVNAAGNQVKKLTMELENQLPLARLYDLDVLVNHAGQVQALSRQDFGQSARSCLVCGQDAKACGRSRKHDLSIIRQAMVKLIEKDGRLANVETN</sequence>
<evidence type="ECO:0000256" key="2">
    <source>
        <dbReference type="ARBA" id="ARBA00022679"/>
    </source>
</evidence>
<dbReference type="NCBIfam" id="NF002383">
    <property type="entry name" value="PRK01392.1"/>
    <property type="match status" value="1"/>
</dbReference>
<keyword evidence="2" id="KW-0808">Transferase</keyword>
<proteinExistence type="predicted"/>
<protein>
    <recommendedName>
        <fullName evidence="1">citrate lyase holo-[acyl-carrier protein] synthase</fullName>
        <ecNumber evidence="1">2.7.7.61</ecNumber>
    </recommendedName>
</protein>
<dbReference type="EMBL" id="CP014163">
    <property type="protein sequence ID" value="AMB99743.1"/>
    <property type="molecule type" value="Genomic_DNA"/>
</dbReference>
<dbReference type="GO" id="GO:0050519">
    <property type="term" value="F:holo-citrate lyase synthase activity"/>
    <property type="evidence" value="ECO:0007669"/>
    <property type="project" value="UniProtKB-EC"/>
</dbReference>
<gene>
    <name evidence="5" type="ORF">AWM75_07095</name>
</gene>
<dbReference type="OrthoDB" id="3196716at2"/>
<reference evidence="6" key="2">
    <citation type="submission" date="2016-01" db="EMBL/GenBank/DDBJ databases">
        <title>Six Aerococcus type strain genome sequencing and assembly using PacBio and Illumina Hiseq.</title>
        <authorList>
            <person name="Carkaci D."/>
            <person name="Dargis R."/>
            <person name="Nielsen X.C."/>
            <person name="Skovgaard O."/>
            <person name="Fuursted K."/>
            <person name="Christensen J.J."/>
        </authorList>
    </citation>
    <scope>NUCLEOTIDE SEQUENCE [LARGE SCALE GENOMIC DNA]</scope>
    <source>
        <strain evidence="6">CCUG42038B</strain>
    </source>
</reference>
<dbReference type="STRING" id="128944.AWM75_07095"/>
<dbReference type="KEGG" id="auh:AWM75_07095"/>
<dbReference type="InterPro" id="IPR005551">
    <property type="entry name" value="CitX"/>
</dbReference>
<dbReference type="Proteomes" id="UP000062260">
    <property type="component" value="Chromosome"/>
</dbReference>
<keyword evidence="6" id="KW-1185">Reference proteome</keyword>
<dbReference type="NCBIfam" id="TIGR03124">
    <property type="entry name" value="citrate_citX"/>
    <property type="match status" value="1"/>
</dbReference>